<keyword evidence="2" id="KW-0597">Phosphoprotein</keyword>
<organism evidence="4">
    <name type="scientific">Mycobacterium xenopi 4042</name>
    <dbReference type="NCBI Taxonomy" id="1299334"/>
    <lineage>
        <taxon>Bacteria</taxon>
        <taxon>Bacillati</taxon>
        <taxon>Actinomycetota</taxon>
        <taxon>Actinomycetes</taxon>
        <taxon>Mycobacteriales</taxon>
        <taxon>Mycobacteriaceae</taxon>
        <taxon>Mycobacterium</taxon>
    </lineage>
</organism>
<proteinExistence type="predicted"/>
<keyword evidence="1" id="KW-0596">Phosphopantetheine</keyword>
<dbReference type="GO" id="GO:0043041">
    <property type="term" value="P:amino acid activation for nonribosomal peptide biosynthetic process"/>
    <property type="evidence" value="ECO:0007669"/>
    <property type="project" value="TreeGrafter"/>
</dbReference>
<evidence type="ECO:0000256" key="1">
    <source>
        <dbReference type="ARBA" id="ARBA00022450"/>
    </source>
</evidence>
<evidence type="ECO:0000259" key="3">
    <source>
        <dbReference type="Pfam" id="PF00501"/>
    </source>
</evidence>
<dbReference type="InterPro" id="IPR042099">
    <property type="entry name" value="ANL_N_sf"/>
</dbReference>
<dbReference type="GO" id="GO:0005829">
    <property type="term" value="C:cytosol"/>
    <property type="evidence" value="ECO:0007669"/>
    <property type="project" value="TreeGrafter"/>
</dbReference>
<dbReference type="InterPro" id="IPR000873">
    <property type="entry name" value="AMP-dep_synth/lig_dom"/>
</dbReference>
<evidence type="ECO:0000256" key="2">
    <source>
        <dbReference type="ARBA" id="ARBA00022553"/>
    </source>
</evidence>
<dbReference type="InterPro" id="IPR045851">
    <property type="entry name" value="AMP-bd_C_sf"/>
</dbReference>
<gene>
    <name evidence="4" type="ORF">I553_7762</name>
</gene>
<accession>X8AN88</accession>
<dbReference type="AlphaFoldDB" id="X8AN88"/>
<comment type="caution">
    <text evidence="4">The sequence shown here is derived from an EMBL/GenBank/DDBJ whole genome shotgun (WGS) entry which is preliminary data.</text>
</comment>
<reference evidence="4" key="1">
    <citation type="submission" date="2014-01" db="EMBL/GenBank/DDBJ databases">
        <authorList>
            <person name="Brown-Elliot B."/>
            <person name="Wallace R."/>
            <person name="Lenaerts A."/>
            <person name="Ordway D."/>
            <person name="DeGroote M.A."/>
            <person name="Parker T."/>
            <person name="Sizemore C."/>
            <person name="Tallon L.J."/>
            <person name="Sadzewicz L.K."/>
            <person name="Sengamalay N."/>
            <person name="Fraser C.M."/>
            <person name="Hine E."/>
            <person name="Shefchek K.A."/>
            <person name="Das S.P."/>
            <person name="Tettelin H."/>
        </authorList>
    </citation>
    <scope>NUCLEOTIDE SEQUENCE [LARGE SCALE GENOMIC DNA]</scope>
    <source>
        <strain evidence="4">4042</strain>
    </source>
</reference>
<dbReference type="PANTHER" id="PTHR45527:SF1">
    <property type="entry name" value="FATTY ACID SYNTHASE"/>
    <property type="match status" value="1"/>
</dbReference>
<dbReference type="EMBL" id="JAOB01000047">
    <property type="protein sequence ID" value="EUA33352.1"/>
    <property type="molecule type" value="Genomic_DNA"/>
</dbReference>
<protein>
    <submittedName>
        <fullName evidence="4">AMP-binding enzyme family protein</fullName>
    </submittedName>
</protein>
<dbReference type="GO" id="GO:0044550">
    <property type="term" value="P:secondary metabolite biosynthetic process"/>
    <property type="evidence" value="ECO:0007669"/>
    <property type="project" value="TreeGrafter"/>
</dbReference>
<dbReference type="SUPFAM" id="SSF56801">
    <property type="entry name" value="Acetyl-CoA synthetase-like"/>
    <property type="match status" value="1"/>
</dbReference>
<dbReference type="Gene3D" id="3.40.50.12780">
    <property type="entry name" value="N-terminal domain of ligase-like"/>
    <property type="match status" value="1"/>
</dbReference>
<dbReference type="Pfam" id="PF00501">
    <property type="entry name" value="AMP-binding"/>
    <property type="match status" value="1"/>
</dbReference>
<dbReference type="PATRIC" id="fig|1299334.3.peg.5137"/>
<sequence length="182" mass="20777">MPILGRPLPDSQVYLLDEGLKAVPVGVVGELYYAGGQLVRGYWRRPALTASRFVANPYATEPGARFYRSGDRARWTQDGRLEFVGRTDHQVKVRGFRVELGEVEAALKAADGWPPRRRAPGRWTAARRWPGTWCPTSRPPTKLRSRRSPPRCARIWPRPCPDTWCRRRSPCSTRCPRPNRAN</sequence>
<dbReference type="FunFam" id="2.30.38.10:FF:000001">
    <property type="entry name" value="Non-ribosomal peptide synthetase PvdI"/>
    <property type="match status" value="1"/>
</dbReference>
<name>X8AN88_MYCXE</name>
<dbReference type="PANTHER" id="PTHR45527">
    <property type="entry name" value="NONRIBOSOMAL PEPTIDE SYNTHETASE"/>
    <property type="match status" value="1"/>
</dbReference>
<dbReference type="Gene3D" id="3.30.300.30">
    <property type="match status" value="1"/>
</dbReference>
<dbReference type="GO" id="GO:0031177">
    <property type="term" value="F:phosphopantetheine binding"/>
    <property type="evidence" value="ECO:0007669"/>
    <property type="project" value="TreeGrafter"/>
</dbReference>
<feature type="domain" description="AMP-dependent synthetase/ligase" evidence="3">
    <location>
        <begin position="4"/>
        <end position="43"/>
    </location>
</feature>
<evidence type="ECO:0000313" key="4">
    <source>
        <dbReference type="EMBL" id="EUA33352.1"/>
    </source>
</evidence>